<dbReference type="Gene3D" id="3.40.190.10">
    <property type="entry name" value="Periplasmic binding protein-like II"/>
    <property type="match status" value="2"/>
</dbReference>
<gene>
    <name evidence="7" type="ORF">C5L14_25500</name>
</gene>
<keyword evidence="3" id="KW-0238">DNA-binding</keyword>
<dbReference type="AlphaFoldDB" id="A0A2S9Q5C3"/>
<dbReference type="GO" id="GO:0003700">
    <property type="term" value="F:DNA-binding transcription factor activity"/>
    <property type="evidence" value="ECO:0007669"/>
    <property type="project" value="InterPro"/>
</dbReference>
<dbReference type="GO" id="GO:0006351">
    <property type="term" value="P:DNA-templated transcription"/>
    <property type="evidence" value="ECO:0007669"/>
    <property type="project" value="TreeGrafter"/>
</dbReference>
<feature type="region of interest" description="Disordered" evidence="5">
    <location>
        <begin position="1"/>
        <end position="44"/>
    </location>
</feature>
<keyword evidence="8" id="KW-1185">Reference proteome</keyword>
<evidence type="ECO:0000256" key="3">
    <source>
        <dbReference type="ARBA" id="ARBA00023125"/>
    </source>
</evidence>
<dbReference type="InterPro" id="IPR058163">
    <property type="entry name" value="LysR-type_TF_proteobact-type"/>
</dbReference>
<dbReference type="EMBL" id="PUEJ01000012">
    <property type="protein sequence ID" value="PRH84563.1"/>
    <property type="molecule type" value="Genomic_DNA"/>
</dbReference>
<dbReference type="Pfam" id="PF03466">
    <property type="entry name" value="LysR_substrate"/>
    <property type="match status" value="1"/>
</dbReference>
<evidence type="ECO:0000256" key="2">
    <source>
        <dbReference type="ARBA" id="ARBA00023015"/>
    </source>
</evidence>
<dbReference type="SUPFAM" id="SSF46785">
    <property type="entry name" value="Winged helix' DNA-binding domain"/>
    <property type="match status" value="1"/>
</dbReference>
<dbReference type="PANTHER" id="PTHR30537:SF79">
    <property type="entry name" value="TRANSCRIPTIONAL REGULATOR-RELATED"/>
    <property type="match status" value="1"/>
</dbReference>
<organism evidence="7 8">
    <name type="scientific">Labrys okinawensis</name>
    <dbReference type="NCBI Taxonomy" id="346911"/>
    <lineage>
        <taxon>Bacteria</taxon>
        <taxon>Pseudomonadati</taxon>
        <taxon>Pseudomonadota</taxon>
        <taxon>Alphaproteobacteria</taxon>
        <taxon>Hyphomicrobiales</taxon>
        <taxon>Xanthobacteraceae</taxon>
        <taxon>Labrys</taxon>
    </lineage>
</organism>
<keyword evidence="2" id="KW-0805">Transcription regulation</keyword>
<accession>A0A2S9Q5C3</accession>
<evidence type="ECO:0000313" key="8">
    <source>
        <dbReference type="Proteomes" id="UP000237682"/>
    </source>
</evidence>
<comment type="similarity">
    <text evidence="1">Belongs to the LysR transcriptional regulatory family.</text>
</comment>
<sequence>MRAWEFGHGKDMAVAGPGNSPSDDGASGSEDMDAADGAEPALGGRLPPLSMLRAFEAVGRFSSMRKAGEALGVSHTVVSRHVRHLEAWFDLHLVTSGARGVRLTKAGARLFEVTTAAFGQIAEITMELRPAQHLRGQLRLWCAPGLAARWLTPRLDALQAALRDTIIVVRATSDQPDFARHDADAAIIFAEKAPTSPVMAALLQRVRIFPVASPAWLATQAPIASLADLAGQKLVHEDNASQWHRFFRLAGYRAATLKGPWLWSASSTHDAALAGQGVALSTSLQADADIAAGRLVELLDTDVSLGSYWLIAPEARWRHRTISTLLKWLRQEIGERPSSA</sequence>
<evidence type="ECO:0000256" key="5">
    <source>
        <dbReference type="SAM" id="MobiDB-lite"/>
    </source>
</evidence>
<keyword evidence="4" id="KW-0804">Transcription</keyword>
<dbReference type="PROSITE" id="PS50931">
    <property type="entry name" value="HTH_LYSR"/>
    <property type="match status" value="1"/>
</dbReference>
<name>A0A2S9Q5C3_9HYPH</name>
<dbReference type="GO" id="GO:0043565">
    <property type="term" value="F:sequence-specific DNA binding"/>
    <property type="evidence" value="ECO:0007669"/>
    <property type="project" value="TreeGrafter"/>
</dbReference>
<protein>
    <submittedName>
        <fullName evidence="7">LysR family transcriptional regulator</fullName>
    </submittedName>
</protein>
<dbReference type="SUPFAM" id="SSF53850">
    <property type="entry name" value="Periplasmic binding protein-like II"/>
    <property type="match status" value="1"/>
</dbReference>
<comment type="caution">
    <text evidence="7">The sequence shown here is derived from an EMBL/GenBank/DDBJ whole genome shotgun (WGS) entry which is preliminary data.</text>
</comment>
<proteinExistence type="inferred from homology"/>
<evidence type="ECO:0000259" key="6">
    <source>
        <dbReference type="PROSITE" id="PS50931"/>
    </source>
</evidence>
<evidence type="ECO:0000256" key="4">
    <source>
        <dbReference type="ARBA" id="ARBA00023163"/>
    </source>
</evidence>
<feature type="compositionally biased region" description="Basic and acidic residues" evidence="5">
    <location>
        <begin position="1"/>
        <end position="11"/>
    </location>
</feature>
<evidence type="ECO:0000256" key="1">
    <source>
        <dbReference type="ARBA" id="ARBA00009437"/>
    </source>
</evidence>
<dbReference type="Proteomes" id="UP000237682">
    <property type="component" value="Unassembled WGS sequence"/>
</dbReference>
<dbReference type="Pfam" id="PF00126">
    <property type="entry name" value="HTH_1"/>
    <property type="match status" value="1"/>
</dbReference>
<dbReference type="InterPro" id="IPR000847">
    <property type="entry name" value="LysR_HTH_N"/>
</dbReference>
<dbReference type="PANTHER" id="PTHR30537">
    <property type="entry name" value="HTH-TYPE TRANSCRIPTIONAL REGULATOR"/>
    <property type="match status" value="1"/>
</dbReference>
<reference evidence="7 8" key="1">
    <citation type="submission" date="2018-02" db="EMBL/GenBank/DDBJ databases">
        <title>Whole genome sequencing of endophytic bacterium.</title>
        <authorList>
            <person name="Eedara R."/>
            <person name="Podile A.R."/>
        </authorList>
    </citation>
    <scope>NUCLEOTIDE SEQUENCE [LARGE SCALE GENOMIC DNA]</scope>
    <source>
        <strain evidence="7 8">RP1T</strain>
    </source>
</reference>
<evidence type="ECO:0000313" key="7">
    <source>
        <dbReference type="EMBL" id="PRH84563.1"/>
    </source>
</evidence>
<dbReference type="InterPro" id="IPR036388">
    <property type="entry name" value="WH-like_DNA-bd_sf"/>
</dbReference>
<feature type="domain" description="HTH lysR-type" evidence="6">
    <location>
        <begin position="47"/>
        <end position="104"/>
    </location>
</feature>
<dbReference type="InterPro" id="IPR005119">
    <property type="entry name" value="LysR_subst-bd"/>
</dbReference>
<dbReference type="Gene3D" id="1.10.10.10">
    <property type="entry name" value="Winged helix-like DNA-binding domain superfamily/Winged helix DNA-binding domain"/>
    <property type="match status" value="1"/>
</dbReference>
<dbReference type="InterPro" id="IPR036390">
    <property type="entry name" value="WH_DNA-bd_sf"/>
</dbReference>